<feature type="binding site" evidence="10">
    <location>
        <position position="124"/>
    </location>
    <ligand>
        <name>substrate</name>
    </ligand>
</feature>
<feature type="binding site" evidence="10">
    <location>
        <position position="169"/>
    </location>
    <ligand>
        <name>substrate</name>
    </ligand>
</feature>
<feature type="binding site" evidence="10">
    <location>
        <position position="10"/>
    </location>
    <ligand>
        <name>Mn(2+)</name>
        <dbReference type="ChEBI" id="CHEBI:29035"/>
        <label>1</label>
    </ligand>
</feature>
<evidence type="ECO:0000256" key="4">
    <source>
        <dbReference type="ARBA" id="ARBA00022556"/>
    </source>
</evidence>
<evidence type="ECO:0000256" key="2">
    <source>
        <dbReference type="ARBA" id="ARBA00022516"/>
    </source>
</evidence>
<dbReference type="NCBIfam" id="TIGR01854">
    <property type="entry name" value="lipid_A_lpxH"/>
    <property type="match status" value="1"/>
</dbReference>
<protein>
    <recommendedName>
        <fullName evidence="10">UDP-2,3-diacylglucosamine hydrolase</fullName>
        <ecNumber evidence="10">3.6.1.54</ecNumber>
    </recommendedName>
    <alternativeName>
        <fullName evidence="10">UDP-2,3-diacylglucosamine diphosphatase</fullName>
    </alternativeName>
</protein>
<evidence type="ECO:0000256" key="10">
    <source>
        <dbReference type="HAMAP-Rule" id="MF_00575"/>
    </source>
</evidence>
<keyword evidence="9 10" id="KW-0464">Manganese</keyword>
<feature type="binding site" evidence="10">
    <location>
        <position position="200"/>
    </location>
    <ligand>
        <name>substrate</name>
    </ligand>
</feature>
<keyword evidence="6 10" id="KW-0378">Hydrolase</keyword>
<feature type="binding site" evidence="10">
    <location>
        <position position="162"/>
    </location>
    <ligand>
        <name>substrate</name>
    </ligand>
</feature>
<reference evidence="12 14" key="1">
    <citation type="submission" date="2016-10" db="EMBL/GenBank/DDBJ databases">
        <authorList>
            <person name="de Groot N.N."/>
        </authorList>
    </citation>
    <scope>NUCLEOTIDE SEQUENCE [LARGE SCALE GENOMIC DNA]</scope>
    <source>
        <strain evidence="12">MBHS1</strain>
    </source>
</reference>
<keyword evidence="3 10" id="KW-0997">Cell inner membrane</keyword>
<feature type="binding site" evidence="10">
    <location>
        <begin position="81"/>
        <end position="82"/>
    </location>
    <ligand>
        <name>substrate</name>
    </ligand>
</feature>
<evidence type="ECO:0000259" key="11">
    <source>
        <dbReference type="Pfam" id="PF00149"/>
    </source>
</evidence>
<dbReference type="InterPro" id="IPR010138">
    <property type="entry name" value="UDP-diacylglucosamine_Hdrlase"/>
</dbReference>
<comment type="function">
    <text evidence="10">Hydrolyzes the pyrophosphate bond of UDP-2,3-diacylglucosamine to yield 2,3-diacylglucosamine 1-phosphate (lipid X) and UMP by catalyzing the attack of water at the alpha-P atom. Involved in the biosynthesis of lipid A, a phosphorylated glycolipid that anchors the lipopolysaccharide to the outer membrane of the cell.</text>
</comment>
<evidence type="ECO:0000313" key="14">
    <source>
        <dbReference type="Proteomes" id="UP000236724"/>
    </source>
</evidence>
<keyword evidence="4 10" id="KW-0441">Lipid A biosynthesis</keyword>
<dbReference type="RefSeq" id="WP_103919665.1">
    <property type="nucleotide sequence ID" value="NZ_FMSV02000380.1"/>
</dbReference>
<feature type="binding site" evidence="10">
    <location>
        <position position="43"/>
    </location>
    <ligand>
        <name>Mn(2+)</name>
        <dbReference type="ChEBI" id="CHEBI:29035"/>
        <label>2</label>
    </ligand>
</feature>
<feature type="binding site" evidence="10">
    <location>
        <position position="200"/>
    </location>
    <ligand>
        <name>Mn(2+)</name>
        <dbReference type="ChEBI" id="CHEBI:29035"/>
        <label>2</label>
    </ligand>
</feature>
<comment type="similarity">
    <text evidence="10">Belongs to the LpxH family.</text>
</comment>
<evidence type="ECO:0000313" key="13">
    <source>
        <dbReference type="EMBL" id="SEH07388.1"/>
    </source>
</evidence>
<dbReference type="GO" id="GO:0008758">
    <property type="term" value="F:UDP-2,3-diacylglucosamine hydrolase activity"/>
    <property type="evidence" value="ECO:0007669"/>
    <property type="project" value="UniProtKB-UniRule"/>
</dbReference>
<evidence type="ECO:0000256" key="9">
    <source>
        <dbReference type="ARBA" id="ARBA00023211"/>
    </source>
</evidence>
<dbReference type="CDD" id="cd07398">
    <property type="entry name" value="MPP_YbbF-LpxH"/>
    <property type="match status" value="1"/>
</dbReference>
<comment type="cofactor">
    <cofactor evidence="10">
        <name>Mn(2+)</name>
        <dbReference type="ChEBI" id="CHEBI:29035"/>
    </cofactor>
    <text evidence="10">Binds 2 Mn(2+) ions per subunit in a binuclear metal center.</text>
</comment>
<comment type="catalytic activity">
    <reaction evidence="10">
        <text>UDP-2-N,3-O-bis[(3R)-3-hydroxytetradecanoyl]-alpha-D-glucosamine + H2O = 2-N,3-O-bis[(3R)-3-hydroxytetradecanoyl]-alpha-D-glucosaminyl 1-phosphate + UMP + 2 H(+)</text>
        <dbReference type="Rhea" id="RHEA:25213"/>
        <dbReference type="ChEBI" id="CHEBI:15377"/>
        <dbReference type="ChEBI" id="CHEBI:15378"/>
        <dbReference type="ChEBI" id="CHEBI:57865"/>
        <dbReference type="ChEBI" id="CHEBI:57957"/>
        <dbReference type="ChEBI" id="CHEBI:78847"/>
        <dbReference type="EC" id="3.6.1.54"/>
    </reaction>
</comment>
<dbReference type="UniPathway" id="UPA00359">
    <property type="reaction ID" value="UER00480"/>
</dbReference>
<accession>A0A1H6F9T6</accession>
<feature type="binding site" evidence="10">
    <location>
        <position position="81"/>
    </location>
    <ligand>
        <name>Mn(2+)</name>
        <dbReference type="ChEBI" id="CHEBI:29035"/>
        <label>2</label>
    </ligand>
</feature>
<evidence type="ECO:0000256" key="5">
    <source>
        <dbReference type="ARBA" id="ARBA00022723"/>
    </source>
</evidence>
<dbReference type="InterPro" id="IPR004843">
    <property type="entry name" value="Calcineurin-like_PHP"/>
</dbReference>
<dbReference type="InterPro" id="IPR029052">
    <property type="entry name" value="Metallo-depent_PP-like"/>
</dbReference>
<evidence type="ECO:0000256" key="1">
    <source>
        <dbReference type="ARBA" id="ARBA00022475"/>
    </source>
</evidence>
<evidence type="ECO:0000256" key="7">
    <source>
        <dbReference type="ARBA" id="ARBA00023098"/>
    </source>
</evidence>
<feature type="binding site" evidence="10">
    <location>
        <position position="12"/>
    </location>
    <ligand>
        <name>Mn(2+)</name>
        <dbReference type="ChEBI" id="CHEBI:29035"/>
        <label>1</label>
    </ligand>
</feature>
<dbReference type="SUPFAM" id="SSF56300">
    <property type="entry name" value="Metallo-dependent phosphatases"/>
    <property type="match status" value="1"/>
</dbReference>
<dbReference type="OrthoDB" id="9783283at2"/>
<feature type="binding site" evidence="10">
    <location>
        <position position="202"/>
    </location>
    <ligand>
        <name>Mn(2+)</name>
        <dbReference type="ChEBI" id="CHEBI:29035"/>
        <label>1</label>
    </ligand>
</feature>
<dbReference type="Pfam" id="PF00149">
    <property type="entry name" value="Metallophos"/>
    <property type="match status" value="1"/>
</dbReference>
<dbReference type="InterPro" id="IPR043461">
    <property type="entry name" value="LpxH-like"/>
</dbReference>
<dbReference type="Gene3D" id="3.60.21.10">
    <property type="match status" value="1"/>
</dbReference>
<dbReference type="GO" id="GO:0009245">
    <property type="term" value="P:lipid A biosynthetic process"/>
    <property type="evidence" value="ECO:0007669"/>
    <property type="project" value="UniProtKB-UniRule"/>
</dbReference>
<dbReference type="PANTHER" id="PTHR34990">
    <property type="entry name" value="UDP-2,3-DIACYLGLUCOSAMINE HYDROLASE-RELATED"/>
    <property type="match status" value="1"/>
</dbReference>
<dbReference type="PANTHER" id="PTHR34990:SF1">
    <property type="entry name" value="UDP-2,3-DIACYLGLUCOSAMINE HYDROLASE"/>
    <property type="match status" value="1"/>
</dbReference>
<feature type="binding site" evidence="10">
    <location>
        <position position="166"/>
    </location>
    <ligand>
        <name>substrate</name>
    </ligand>
</feature>
<keyword evidence="8 10" id="KW-0472">Membrane</keyword>
<evidence type="ECO:0000256" key="3">
    <source>
        <dbReference type="ARBA" id="ARBA00022519"/>
    </source>
</evidence>
<feature type="domain" description="Calcineurin-like phosphoesterase" evidence="11">
    <location>
        <begin position="5"/>
        <end position="204"/>
    </location>
</feature>
<keyword evidence="5 10" id="KW-0479">Metal-binding</keyword>
<keyword evidence="14" id="KW-1185">Reference proteome</keyword>
<feature type="binding site" evidence="10">
    <location>
        <position position="43"/>
    </location>
    <ligand>
        <name>Mn(2+)</name>
        <dbReference type="ChEBI" id="CHEBI:29035"/>
        <label>1</label>
    </ligand>
</feature>
<proteinExistence type="inferred from homology"/>
<dbReference type="GO" id="GO:0005737">
    <property type="term" value="C:cytoplasm"/>
    <property type="evidence" value="ECO:0007669"/>
    <property type="project" value="InterPro"/>
</dbReference>
<dbReference type="AlphaFoldDB" id="A0A1H6F9T6"/>
<evidence type="ECO:0000256" key="6">
    <source>
        <dbReference type="ARBA" id="ARBA00022801"/>
    </source>
</evidence>
<dbReference type="EMBL" id="FMSV02000529">
    <property type="protein sequence ID" value="SEH07388.1"/>
    <property type="molecule type" value="Genomic_DNA"/>
</dbReference>
<dbReference type="EC" id="3.6.1.54" evidence="10"/>
<dbReference type="HAMAP" id="MF_00575">
    <property type="entry name" value="LpxH"/>
    <property type="match status" value="1"/>
</dbReference>
<dbReference type="NCBIfam" id="NF003743">
    <property type="entry name" value="PRK05340.1"/>
    <property type="match status" value="1"/>
</dbReference>
<evidence type="ECO:0000256" key="8">
    <source>
        <dbReference type="ARBA" id="ARBA00023136"/>
    </source>
</evidence>
<comment type="subcellular location">
    <subcellularLocation>
        <location evidence="10">Cell inner membrane</location>
        <topology evidence="10">Peripheral membrane protein</topology>
        <orientation evidence="10">Cytoplasmic side</orientation>
    </subcellularLocation>
</comment>
<keyword evidence="1 10" id="KW-1003">Cell membrane</keyword>
<dbReference type="EMBL" id="FMSV02000380">
    <property type="protein sequence ID" value="SEH05784.1"/>
    <property type="molecule type" value="Genomic_DNA"/>
</dbReference>
<gene>
    <name evidence="12" type="primary">lpxH_1</name>
    <name evidence="10" type="synonym">lpxH</name>
    <name evidence="13" type="synonym">lpxH_2</name>
    <name evidence="12" type="ORF">MBHS_01639</name>
    <name evidence="13" type="ORF">MBHS_03263</name>
</gene>
<dbReference type="Proteomes" id="UP000236724">
    <property type="component" value="Unassembled WGS sequence"/>
</dbReference>
<dbReference type="GO" id="GO:0019897">
    <property type="term" value="C:extrinsic component of plasma membrane"/>
    <property type="evidence" value="ECO:0007669"/>
    <property type="project" value="UniProtKB-UniRule"/>
</dbReference>
<name>A0A1H6F9T6_9GAMM</name>
<organism evidence="12 14">
    <name type="scientific">Candidatus Venteria ishoeyi</name>
    <dbReference type="NCBI Taxonomy" id="1899563"/>
    <lineage>
        <taxon>Bacteria</taxon>
        <taxon>Pseudomonadati</taxon>
        <taxon>Pseudomonadota</taxon>
        <taxon>Gammaproteobacteria</taxon>
        <taxon>Thiotrichales</taxon>
        <taxon>Thiotrichaceae</taxon>
        <taxon>Venteria</taxon>
    </lineage>
</organism>
<dbReference type="GO" id="GO:0030145">
    <property type="term" value="F:manganese ion binding"/>
    <property type="evidence" value="ECO:0007669"/>
    <property type="project" value="UniProtKB-UniRule"/>
</dbReference>
<sequence>MSKTTLFISDLHLDASRPEIIQLFLQLLNCEAKQAEALYILGDLFEFWIGDDEDHEAVQVIKAALKALTQSGVPVFLMHGNRDFLLGKGFCQATGCTLLDEGCVIDLYGTPTVLMHGDSLCTDDVPYQQLRQQLRNPLWQQQVLAKSREERRALALQMRSQSGEANTQKSTDIMDVNADAVKQLFLQHQQQGVKCLIHGHTHRPATHDLVIDGLIMQRIVLGDWYQQGSILFCQPEACQLQAYHPA</sequence>
<keyword evidence="2 10" id="KW-0444">Lipid biosynthesis</keyword>
<comment type="pathway">
    <text evidence="10">Glycolipid biosynthesis; lipid IV(A) biosynthesis; lipid IV(A) from (3R)-3-hydroxytetradecanoyl-[acyl-carrier-protein] and UDP-N-acetyl-alpha-D-glucosamine: step 4/6.</text>
</comment>
<feature type="binding site" evidence="10">
    <location>
        <position position="116"/>
    </location>
    <ligand>
        <name>Mn(2+)</name>
        <dbReference type="ChEBI" id="CHEBI:29035"/>
        <label>2</label>
    </ligand>
</feature>
<keyword evidence="7 10" id="KW-0443">Lipid metabolism</keyword>
<evidence type="ECO:0000313" key="12">
    <source>
        <dbReference type="EMBL" id="SEH05784.1"/>
    </source>
</evidence>